<accession>Q977E3</accession>
<evidence type="ECO:0000313" key="1">
    <source>
        <dbReference type="EMBL" id="BAB64951.1"/>
    </source>
</evidence>
<dbReference type="EMBL" id="BA000023">
    <property type="protein sequence ID" value="BAB64951.1"/>
    <property type="molecule type" value="Genomic_DNA"/>
</dbReference>
<gene>
    <name evidence="1" type="ordered locus">STK_00035</name>
    <name evidence="1" type="ORF">STS007</name>
</gene>
<dbReference type="KEGG" id="sto:STK_00035"/>
<keyword evidence="2" id="KW-1185">Reference proteome</keyword>
<dbReference type="Proteomes" id="UP000001015">
    <property type="component" value="Chromosome"/>
</dbReference>
<dbReference type="STRING" id="273063.STK_00035"/>
<proteinExistence type="predicted"/>
<name>Q977E3_SULTO</name>
<sequence>MKACTPSLLRENFIELIVMLTPISLRSSRRDLTLSPSRQREQSLCILNIYELFYI</sequence>
<reference evidence="2" key="1">
    <citation type="journal article" date="2001" name="DNA Res.">
        <title>Complete genome sequence of an aerobic thermoacidophilic Crenarchaeon, Sulfolobus tokodaii strain7.</title>
        <authorList>
            <person name="Kawarabayasi Y."/>
            <person name="Hino Y."/>
            <person name="Horikawa H."/>
            <person name="Jin-no K."/>
            <person name="Takahashi M."/>
            <person name="Sekine M."/>
            <person name="Baba S."/>
            <person name="Ankai A."/>
            <person name="Kosugi H."/>
            <person name="Hosoyama A."/>
            <person name="Fukui S."/>
            <person name="Nagai Y."/>
            <person name="Nishijima K."/>
            <person name="Otsuka R."/>
            <person name="Nakazawa H."/>
            <person name="Takamiya M."/>
            <person name="Kato Y."/>
            <person name="Yoshizawa T."/>
            <person name="Tanaka T."/>
            <person name="Kudoh Y."/>
            <person name="Yamazaki J."/>
            <person name="Kushida N."/>
            <person name="Oguchi A."/>
            <person name="Aoki K."/>
            <person name="Masuda S."/>
            <person name="Yanagii M."/>
            <person name="Nishimura M."/>
            <person name="Yamagishi A."/>
            <person name="Oshima T."/>
            <person name="Kikuchi H."/>
        </authorList>
    </citation>
    <scope>NUCLEOTIDE SEQUENCE [LARGE SCALE GENOMIC DNA]</scope>
    <source>
        <strain evidence="2">DSM 16993 / JCM 10545 / NBRC 100140 / 7</strain>
    </source>
</reference>
<organism evidence="1 2">
    <name type="scientific">Sulfurisphaera tokodaii (strain DSM 16993 / JCM 10545 / NBRC 100140 / 7)</name>
    <name type="common">Sulfolobus tokodaii</name>
    <dbReference type="NCBI Taxonomy" id="273063"/>
    <lineage>
        <taxon>Archaea</taxon>
        <taxon>Thermoproteota</taxon>
        <taxon>Thermoprotei</taxon>
        <taxon>Sulfolobales</taxon>
        <taxon>Sulfolobaceae</taxon>
        <taxon>Sulfurisphaera</taxon>
    </lineage>
</organism>
<dbReference type="AlphaFoldDB" id="Q977E3"/>
<evidence type="ECO:0000313" key="2">
    <source>
        <dbReference type="Proteomes" id="UP000001015"/>
    </source>
</evidence>
<protein>
    <submittedName>
        <fullName evidence="1">Uncharacterized protein</fullName>
    </submittedName>
</protein>